<dbReference type="SUPFAM" id="SSF57863">
    <property type="entry name" value="ArfGap/RecO-like zinc finger"/>
    <property type="match status" value="1"/>
</dbReference>
<protein>
    <recommendedName>
        <fullName evidence="2 7">DNA repair protein RecO</fullName>
    </recommendedName>
    <alternativeName>
        <fullName evidence="6 7">Recombination protein O</fullName>
    </alternativeName>
</protein>
<keyword evidence="5 7" id="KW-0234">DNA repair</keyword>
<dbReference type="Gene3D" id="1.20.1440.120">
    <property type="entry name" value="Recombination protein O, C-terminal domain"/>
    <property type="match status" value="1"/>
</dbReference>
<evidence type="ECO:0000256" key="7">
    <source>
        <dbReference type="HAMAP-Rule" id="MF_00201"/>
    </source>
</evidence>
<evidence type="ECO:0000256" key="2">
    <source>
        <dbReference type="ARBA" id="ARBA00021310"/>
    </source>
</evidence>
<reference evidence="9 10" key="1">
    <citation type="journal article" date="2020" name="Harmful Algae">
        <title>Molecular and morphological characterization of a novel dihydroanatoxin-a producing Microcoleus species (cyanobacteria) from the Russian River, California, USA.</title>
        <authorList>
            <person name="Conklin K.Y."/>
            <person name="Stancheva R."/>
            <person name="Otten T.G."/>
            <person name="Fadness R."/>
            <person name="Boyer G.L."/>
            <person name="Read B."/>
            <person name="Zhang X."/>
            <person name="Sheath R.G."/>
        </authorList>
    </citation>
    <scope>NUCLEOTIDE SEQUENCE [LARGE SCALE GENOMIC DNA]</scope>
    <source>
        <strain evidence="9 10">PTRS2</strain>
    </source>
</reference>
<dbReference type="Pfam" id="PF02565">
    <property type="entry name" value="RecO_C"/>
    <property type="match status" value="1"/>
</dbReference>
<dbReference type="PANTHER" id="PTHR33991:SF1">
    <property type="entry name" value="DNA REPAIR PROTEIN RECO"/>
    <property type="match status" value="1"/>
</dbReference>
<evidence type="ECO:0000256" key="6">
    <source>
        <dbReference type="ARBA" id="ARBA00033409"/>
    </source>
</evidence>
<keyword evidence="3 7" id="KW-0227">DNA damage</keyword>
<gene>
    <name evidence="7 9" type="primary">recO</name>
    <name evidence="9" type="ORF">WMG39_18005</name>
</gene>
<dbReference type="InterPro" id="IPR022572">
    <property type="entry name" value="DNA_rep/recomb_RecO_N"/>
</dbReference>
<dbReference type="RefSeq" id="WP_340522019.1">
    <property type="nucleotide sequence ID" value="NZ_JBBLXS010000251.1"/>
</dbReference>
<name>A0ABU8YQR1_9CYAN</name>
<accession>A0ABU8YQR1</accession>
<evidence type="ECO:0000313" key="10">
    <source>
        <dbReference type="Proteomes" id="UP001384579"/>
    </source>
</evidence>
<dbReference type="EMBL" id="JBBLXS010000251">
    <property type="protein sequence ID" value="MEK0186731.1"/>
    <property type="molecule type" value="Genomic_DNA"/>
</dbReference>
<sequence length="292" mass="31591">MIKNYKATGINLKSSPLGESDRVLTVLTREFGLIRAVAPGVRKQRSTIGGRSELFVVNELLLAKGRSLDKITQAETVESHPGLSRNLGKLASAQYLAELAIASALSDQPQEELFCLLSEHLKRLERLSDRTDTDSLALLVAHLDQAIFHLLALAGVAPQVQVCCATRRPLMPNFSDPKWQIGFSIPSGGTFSLSELANLETERSEATGSAYTGASRSPKTSASKHLTDFCINAMELNALQQLGSPELKIGGIGDGGAWVSVENILRQYAQYHLGCAIRSGSSIDAYLESFEF</sequence>
<comment type="caution">
    <text evidence="9">The sequence shown here is derived from an EMBL/GenBank/DDBJ whole genome shotgun (WGS) entry which is preliminary data.</text>
</comment>
<dbReference type="InterPro" id="IPR042242">
    <property type="entry name" value="RecO_C"/>
</dbReference>
<keyword evidence="10" id="KW-1185">Reference proteome</keyword>
<evidence type="ECO:0000256" key="5">
    <source>
        <dbReference type="ARBA" id="ARBA00023204"/>
    </source>
</evidence>
<dbReference type="InterPro" id="IPR037278">
    <property type="entry name" value="ARFGAP/RecO"/>
</dbReference>
<proteinExistence type="inferred from homology"/>
<evidence type="ECO:0000256" key="1">
    <source>
        <dbReference type="ARBA" id="ARBA00007452"/>
    </source>
</evidence>
<evidence type="ECO:0000256" key="4">
    <source>
        <dbReference type="ARBA" id="ARBA00023172"/>
    </source>
</evidence>
<dbReference type="NCBIfam" id="TIGR00613">
    <property type="entry name" value="reco"/>
    <property type="match status" value="1"/>
</dbReference>
<dbReference type="SUPFAM" id="SSF50249">
    <property type="entry name" value="Nucleic acid-binding proteins"/>
    <property type="match status" value="1"/>
</dbReference>
<dbReference type="InterPro" id="IPR012340">
    <property type="entry name" value="NA-bd_OB-fold"/>
</dbReference>
<feature type="domain" description="DNA replication/recombination mediator RecO N-terminal" evidence="8">
    <location>
        <begin position="4"/>
        <end position="79"/>
    </location>
</feature>
<comment type="function">
    <text evidence="7">Involved in DNA repair and RecF pathway recombination.</text>
</comment>
<evidence type="ECO:0000256" key="3">
    <source>
        <dbReference type="ARBA" id="ARBA00022763"/>
    </source>
</evidence>
<dbReference type="Pfam" id="PF11967">
    <property type="entry name" value="RecO_N"/>
    <property type="match status" value="1"/>
</dbReference>
<keyword evidence="4 7" id="KW-0233">DNA recombination</keyword>
<dbReference type="Proteomes" id="UP001384579">
    <property type="component" value="Unassembled WGS sequence"/>
</dbReference>
<dbReference type="InterPro" id="IPR003717">
    <property type="entry name" value="RecO"/>
</dbReference>
<evidence type="ECO:0000259" key="8">
    <source>
        <dbReference type="Pfam" id="PF11967"/>
    </source>
</evidence>
<comment type="similarity">
    <text evidence="1 7">Belongs to the RecO family.</text>
</comment>
<dbReference type="PANTHER" id="PTHR33991">
    <property type="entry name" value="DNA REPAIR PROTEIN RECO"/>
    <property type="match status" value="1"/>
</dbReference>
<dbReference type="Gene3D" id="2.40.50.140">
    <property type="entry name" value="Nucleic acid-binding proteins"/>
    <property type="match status" value="1"/>
</dbReference>
<organism evidence="9 10">
    <name type="scientific">Microcoleus anatoxicus PTRS2</name>
    <dbReference type="NCBI Taxonomy" id="2705321"/>
    <lineage>
        <taxon>Bacteria</taxon>
        <taxon>Bacillati</taxon>
        <taxon>Cyanobacteriota</taxon>
        <taxon>Cyanophyceae</taxon>
        <taxon>Oscillatoriophycideae</taxon>
        <taxon>Oscillatoriales</taxon>
        <taxon>Microcoleaceae</taxon>
        <taxon>Microcoleus</taxon>
        <taxon>Microcoleus anatoxicus</taxon>
    </lineage>
</organism>
<evidence type="ECO:0000313" key="9">
    <source>
        <dbReference type="EMBL" id="MEK0186731.1"/>
    </source>
</evidence>
<dbReference type="HAMAP" id="MF_00201">
    <property type="entry name" value="RecO"/>
    <property type="match status" value="1"/>
</dbReference>